<dbReference type="AlphaFoldDB" id="A0AAV4M096"/>
<dbReference type="InterPro" id="IPR013785">
    <property type="entry name" value="Aldolase_TIM"/>
</dbReference>
<evidence type="ECO:0000313" key="13">
    <source>
        <dbReference type="Proteomes" id="UP001497744"/>
    </source>
</evidence>
<dbReference type="Pfam" id="PF08608">
    <property type="entry name" value="Wyosine_form"/>
    <property type="match status" value="1"/>
</dbReference>
<dbReference type="InterPro" id="IPR058240">
    <property type="entry name" value="rSAM_sf"/>
</dbReference>
<dbReference type="PANTHER" id="PTHR13930">
    <property type="entry name" value="S-ADENOSYL-L-METHIONINE-DEPENDENT TRNA 4-DEMETHYLWYOSINE SYNTHASE"/>
    <property type="match status" value="1"/>
</dbReference>
<keyword evidence="2" id="KW-0004">4Fe-4S</keyword>
<evidence type="ECO:0000256" key="3">
    <source>
        <dbReference type="ARBA" id="ARBA00022691"/>
    </source>
</evidence>
<dbReference type="PANTHER" id="PTHR13930:SF0">
    <property type="entry name" value="S-ADENOSYL-L-METHIONINE-DEPENDENT TRNA 4-DEMETHYLWYOSINE SYNTHASE TYW1-RELATED"/>
    <property type="match status" value="1"/>
</dbReference>
<dbReference type="InterPro" id="IPR013917">
    <property type="entry name" value="tRNA_wybutosine-synth"/>
</dbReference>
<keyword evidence="13" id="KW-1185">Reference proteome</keyword>
<evidence type="ECO:0000256" key="7">
    <source>
        <dbReference type="ARBA" id="ARBA00023014"/>
    </source>
</evidence>
<keyword evidence="4" id="KW-0819">tRNA processing</keyword>
<feature type="region of interest" description="Disordered" evidence="10">
    <location>
        <begin position="212"/>
        <end position="254"/>
    </location>
</feature>
<evidence type="ECO:0000256" key="10">
    <source>
        <dbReference type="SAM" id="MobiDB-lite"/>
    </source>
</evidence>
<dbReference type="GeneID" id="94197299"/>
<dbReference type="GO" id="GO:0046872">
    <property type="term" value="F:metal ion binding"/>
    <property type="evidence" value="ECO:0007669"/>
    <property type="project" value="UniProtKB-KW"/>
</dbReference>
<protein>
    <submittedName>
        <fullName evidence="12">S-adenosyl-L-methionine-dependent tRNA 4-demethylwyosine synthase</fullName>
    </submittedName>
</protein>
<evidence type="ECO:0000256" key="1">
    <source>
        <dbReference type="ARBA" id="ARBA00001966"/>
    </source>
</evidence>
<sequence>MIKQAPHSVVFAHDTEGEHGGACFELSSTLCVEFENLDVQCRSVTLGALLDLHGHSATNESTQPNPEAESDISCELVRLGKSAVDGQHQPSPSTLVLVVDSHSRTCALETLLAVLQEWSQDFRISKTLLSGLSCAFVACSSEAPRAASPRHPSKEVDAALFAIGEAFKALGARVLLDEPLCFGTSDIGQIVTFTNLVHEAWDGIVAASTQSRTSRTHQDYESSSNTASSRQDRRNKDLAAASASATPFSGRRKAPTYAPAISETKCCSVNDDPLATSSNFTAKGCCAVEPGSFKNEGACQCVDSSYATAPAFAGNDDDYTTDEDVVDANVNGVGCAEGEDIENFGAGDGRMVTETQRQSLTKQGYKLIGDHSAVKLCRWTKARVRGHGGCYKHTFYGIRSNQCMEMTPSLACANKCVFCWRHHTNPVATRWKWPMDDPEFLAQESVKAHLRLIKELRGIFDTKSERLGEAMQVRHCALSLVGEPIMYPQINDLLLELHKRNISSFLVTNAQFPKEMEHLRQVTQLYVSIDAADEASLKRIDRPLFRDFWVRFQRCIQLLKNRKERTVFRLTLVKHFNISEQRDEIGDYGRLMELGEPDFVEIKAVTFCGTVHDNAITMENVPWHDEVVRFAQALVDASPFTREHYDIACEHRHSCCVLVAKKSFRVAGKWHTWIDYDKFHELATSGREFHGLEYSVETPDWALFGSAEQGFDPVDTRYAALTIPDKLPMQRVHEGTEEAAGTAGDDPGWMTVLRATQATAPFQCFSRT</sequence>
<dbReference type="CDD" id="cd01335">
    <property type="entry name" value="Radical_SAM"/>
    <property type="match status" value="1"/>
</dbReference>
<dbReference type="SFLD" id="SFLDS00029">
    <property type="entry name" value="Radical_SAM"/>
    <property type="match status" value="1"/>
</dbReference>
<evidence type="ECO:0000256" key="4">
    <source>
        <dbReference type="ARBA" id="ARBA00022694"/>
    </source>
</evidence>
<evidence type="ECO:0000256" key="5">
    <source>
        <dbReference type="ARBA" id="ARBA00022723"/>
    </source>
</evidence>
<dbReference type="RefSeq" id="XP_067717887.1">
    <property type="nucleotide sequence ID" value="XM_067861786.1"/>
</dbReference>
<keyword evidence="8" id="KW-0456">Lyase</keyword>
<feature type="domain" description="Radical SAM core" evidence="11">
    <location>
        <begin position="396"/>
        <end position="643"/>
    </location>
</feature>
<dbReference type="Gene3D" id="3.20.20.70">
    <property type="entry name" value="Aldolase class I"/>
    <property type="match status" value="1"/>
</dbReference>
<keyword evidence="6" id="KW-0408">Iron</keyword>
<comment type="catalytic activity">
    <reaction evidence="9">
        <text>N(1)-methylguanosine(37) in tRNA(Phe) + pyruvate + S-adenosyl-L-methionine = 4-demethylwyosine(37) in tRNA(Phe) + 5'-deoxyadenosine + L-methionine + CO2 + H2O</text>
        <dbReference type="Rhea" id="RHEA:36347"/>
        <dbReference type="Rhea" id="RHEA-COMP:10164"/>
        <dbReference type="Rhea" id="RHEA-COMP:10165"/>
        <dbReference type="ChEBI" id="CHEBI:15361"/>
        <dbReference type="ChEBI" id="CHEBI:15377"/>
        <dbReference type="ChEBI" id="CHEBI:16526"/>
        <dbReference type="ChEBI" id="CHEBI:17319"/>
        <dbReference type="ChEBI" id="CHEBI:57844"/>
        <dbReference type="ChEBI" id="CHEBI:59789"/>
        <dbReference type="ChEBI" id="CHEBI:64315"/>
        <dbReference type="ChEBI" id="CHEBI:73542"/>
        <dbReference type="EC" id="4.1.3.44"/>
    </reaction>
</comment>
<dbReference type="EMBL" id="BPLF01000005">
    <property type="protein sequence ID" value="GIX65818.1"/>
    <property type="molecule type" value="Genomic_DNA"/>
</dbReference>
<accession>A0AAV4M096</accession>
<comment type="cofactor">
    <cofactor evidence="1">
        <name>[4Fe-4S] cluster</name>
        <dbReference type="ChEBI" id="CHEBI:49883"/>
    </cofactor>
</comment>
<dbReference type="Proteomes" id="UP001497744">
    <property type="component" value="Unassembled WGS sequence"/>
</dbReference>
<dbReference type="GO" id="GO:0051539">
    <property type="term" value="F:4 iron, 4 sulfur cluster binding"/>
    <property type="evidence" value="ECO:0007669"/>
    <property type="project" value="UniProtKB-KW"/>
</dbReference>
<proteinExistence type="predicted"/>
<evidence type="ECO:0000259" key="11">
    <source>
        <dbReference type="PROSITE" id="PS51918"/>
    </source>
</evidence>
<evidence type="ECO:0000256" key="8">
    <source>
        <dbReference type="ARBA" id="ARBA00023239"/>
    </source>
</evidence>
<keyword evidence="5" id="KW-0479">Metal-binding</keyword>
<organism evidence="12 13">
    <name type="scientific">Babesia caballi</name>
    <dbReference type="NCBI Taxonomy" id="5871"/>
    <lineage>
        <taxon>Eukaryota</taxon>
        <taxon>Sar</taxon>
        <taxon>Alveolata</taxon>
        <taxon>Apicomplexa</taxon>
        <taxon>Aconoidasida</taxon>
        <taxon>Piroplasmida</taxon>
        <taxon>Babesiidae</taxon>
        <taxon>Babesia</taxon>
    </lineage>
</organism>
<dbReference type="SFLD" id="SFLDF00284">
    <property type="entry name" value="tRNA_wybutosine-synthesizing"/>
    <property type="match status" value="1"/>
</dbReference>
<dbReference type="Pfam" id="PF04055">
    <property type="entry name" value="Radical_SAM"/>
    <property type="match status" value="1"/>
</dbReference>
<keyword evidence="7" id="KW-0411">Iron-sulfur</keyword>
<dbReference type="InterPro" id="IPR034556">
    <property type="entry name" value="tRNA_wybutosine-synthase"/>
</dbReference>
<keyword evidence="3" id="KW-0949">S-adenosyl-L-methionine</keyword>
<dbReference type="GO" id="GO:0031591">
    <property type="term" value="P:wybutosine biosynthetic process"/>
    <property type="evidence" value="ECO:0007669"/>
    <property type="project" value="TreeGrafter"/>
</dbReference>
<comment type="caution">
    <text evidence="12">The sequence shown here is derived from an EMBL/GenBank/DDBJ whole genome shotgun (WGS) entry which is preliminary data.</text>
</comment>
<reference evidence="12 13" key="1">
    <citation type="submission" date="2021-06" db="EMBL/GenBank/DDBJ databases">
        <title>Genome sequence of Babesia caballi.</title>
        <authorList>
            <person name="Yamagishi J."/>
            <person name="Kidaka T."/>
            <person name="Ochi A."/>
        </authorList>
    </citation>
    <scope>NUCLEOTIDE SEQUENCE [LARGE SCALE GENOMIC DNA]</scope>
    <source>
        <strain evidence="12">USDA-D6B2</strain>
    </source>
</reference>
<dbReference type="SFLD" id="SFLDG01071">
    <property type="entry name" value="tRNA_wybutosine-synthesizing"/>
    <property type="match status" value="1"/>
</dbReference>
<gene>
    <name evidence="12" type="ORF">BcabD6B2_52530</name>
</gene>
<evidence type="ECO:0000256" key="6">
    <source>
        <dbReference type="ARBA" id="ARBA00023004"/>
    </source>
</evidence>
<name>A0AAV4M096_BABCB</name>
<dbReference type="SUPFAM" id="SSF102114">
    <property type="entry name" value="Radical SAM enzymes"/>
    <property type="match status" value="1"/>
</dbReference>
<dbReference type="GO" id="GO:0102521">
    <property type="term" value="F:tRNA-4-demethylwyosine synthase activity"/>
    <property type="evidence" value="ECO:0007669"/>
    <property type="project" value="UniProtKB-EC"/>
</dbReference>
<dbReference type="PROSITE" id="PS51918">
    <property type="entry name" value="RADICAL_SAM"/>
    <property type="match status" value="1"/>
</dbReference>
<dbReference type="InterPro" id="IPR007197">
    <property type="entry name" value="rSAM"/>
</dbReference>
<evidence type="ECO:0000313" key="12">
    <source>
        <dbReference type="EMBL" id="GIX65818.1"/>
    </source>
</evidence>
<evidence type="ECO:0000256" key="2">
    <source>
        <dbReference type="ARBA" id="ARBA00022485"/>
    </source>
</evidence>
<evidence type="ECO:0000256" key="9">
    <source>
        <dbReference type="ARBA" id="ARBA00049466"/>
    </source>
</evidence>